<organism evidence="1 2">
    <name type="scientific">Stutzerimonas stutzeri</name>
    <name type="common">Pseudomonas stutzeri</name>
    <dbReference type="NCBI Taxonomy" id="316"/>
    <lineage>
        <taxon>Bacteria</taxon>
        <taxon>Pseudomonadati</taxon>
        <taxon>Pseudomonadota</taxon>
        <taxon>Gammaproteobacteria</taxon>
        <taxon>Pseudomonadales</taxon>
        <taxon>Pseudomonadaceae</taxon>
        <taxon>Stutzerimonas</taxon>
    </lineage>
</organism>
<name>A0A2N8T6D9_STUST</name>
<evidence type="ECO:0000313" key="2">
    <source>
        <dbReference type="Proteomes" id="UP000236023"/>
    </source>
</evidence>
<protein>
    <submittedName>
        <fullName evidence="1">Uncharacterized protein</fullName>
    </submittedName>
</protein>
<evidence type="ECO:0000313" key="1">
    <source>
        <dbReference type="EMBL" id="PNG10298.1"/>
    </source>
</evidence>
<proteinExistence type="predicted"/>
<dbReference type="AlphaFoldDB" id="A0A2N8T6D9"/>
<gene>
    <name evidence="1" type="ORF">CXK94_08950</name>
</gene>
<dbReference type="Proteomes" id="UP000236023">
    <property type="component" value="Unassembled WGS sequence"/>
</dbReference>
<comment type="caution">
    <text evidence="1">The sequence shown here is derived from an EMBL/GenBank/DDBJ whole genome shotgun (WGS) entry which is preliminary data.</text>
</comment>
<dbReference type="RefSeq" id="WP_102894048.1">
    <property type="nucleotide sequence ID" value="NZ_POUT01000003.1"/>
</dbReference>
<accession>A0A2N8T6D9</accession>
<reference evidence="1 2" key="1">
    <citation type="submission" date="2018-01" db="EMBL/GenBank/DDBJ databases">
        <title>Denitrification phenotypes of diverse strains of Pseudomonas stutzeri.</title>
        <authorList>
            <person name="Milligan D.A."/>
            <person name="Bergaust L."/>
            <person name="Bakken L.R."/>
            <person name="Frostegard A."/>
        </authorList>
    </citation>
    <scope>NUCLEOTIDE SEQUENCE [LARGE SCALE GENOMIC DNA]</scope>
    <source>
        <strain evidence="1 2">24a75</strain>
    </source>
</reference>
<dbReference type="EMBL" id="POUT01000003">
    <property type="protein sequence ID" value="PNG10298.1"/>
    <property type="molecule type" value="Genomic_DNA"/>
</dbReference>
<sequence length="189" mass="20792">MTMLLKTYETQNLLCNVSVNGATTKPDTYAFRGDLVLEEGEIADASGRRLPPTAVVKQAVMLEQQGKLAMMAGALIELAHLPLFLERYRGDLADGAPVIFYVENLGQSLYTELDGVTLLLQAHEEGAVWNTLADDLRLDKEDFKGQSAEDKVLTVYAALCDYRPKLETLSYEAALGCTVAHRREARGPI</sequence>